<evidence type="ECO:0000313" key="3">
    <source>
        <dbReference type="WBParaSite" id="jg18514"/>
    </source>
</evidence>
<reference evidence="3" key="1">
    <citation type="submission" date="2022-11" db="UniProtKB">
        <authorList>
            <consortium name="WormBaseParasite"/>
        </authorList>
    </citation>
    <scope>IDENTIFICATION</scope>
</reference>
<keyword evidence="2" id="KW-1185">Reference proteome</keyword>
<dbReference type="WBParaSite" id="jg18514">
    <property type="protein sequence ID" value="jg18514"/>
    <property type="gene ID" value="jg18514"/>
</dbReference>
<protein>
    <submittedName>
        <fullName evidence="3">Uncharacterized protein</fullName>
    </submittedName>
</protein>
<evidence type="ECO:0000313" key="2">
    <source>
        <dbReference type="Proteomes" id="UP000887574"/>
    </source>
</evidence>
<accession>A0A915DCS9</accession>
<feature type="region of interest" description="Disordered" evidence="1">
    <location>
        <begin position="221"/>
        <end position="250"/>
    </location>
</feature>
<evidence type="ECO:0000256" key="1">
    <source>
        <dbReference type="SAM" id="MobiDB-lite"/>
    </source>
</evidence>
<dbReference type="AlphaFoldDB" id="A0A915DCS9"/>
<organism evidence="2 3">
    <name type="scientific">Ditylenchus dipsaci</name>
    <dbReference type="NCBI Taxonomy" id="166011"/>
    <lineage>
        <taxon>Eukaryota</taxon>
        <taxon>Metazoa</taxon>
        <taxon>Ecdysozoa</taxon>
        <taxon>Nematoda</taxon>
        <taxon>Chromadorea</taxon>
        <taxon>Rhabditida</taxon>
        <taxon>Tylenchina</taxon>
        <taxon>Tylenchomorpha</taxon>
        <taxon>Sphaerularioidea</taxon>
        <taxon>Anguinidae</taxon>
        <taxon>Anguininae</taxon>
        <taxon>Ditylenchus</taxon>
    </lineage>
</organism>
<proteinExistence type="predicted"/>
<feature type="compositionally biased region" description="Basic residues" evidence="1">
    <location>
        <begin position="236"/>
        <end position="250"/>
    </location>
</feature>
<name>A0A915DCS9_9BILA</name>
<dbReference type="Proteomes" id="UP000887574">
    <property type="component" value="Unplaced"/>
</dbReference>
<sequence>MAEQKTNAEEAMKNGMELKKKVSVLLNKAEDIKFQAESANAIVAIDAGTPDLKTFLTDVQTGIDTAREKFYAADLEIEADSQQKDVSSKLTAYENNHKQKMEDAIKLKSTDEAVVIESKRECQEALKLARELKYEAESARSLATSLVAAAAIVENSQASAGDKQTALAAKNKAENEVIKLLDVILLPVDTAKIPDAITKATEGRANIAKLFAALPFTAKKPVDDEKQTPKIPKQQMKTKLRLDKNKRKLI</sequence>